<dbReference type="GO" id="GO:0003677">
    <property type="term" value="F:DNA binding"/>
    <property type="evidence" value="ECO:0007669"/>
    <property type="project" value="UniProtKB-UniRule"/>
</dbReference>
<name>A0A840A2S3_9CAUL</name>
<feature type="domain" description="HTH tetR-type" evidence="5">
    <location>
        <begin position="9"/>
        <end position="69"/>
    </location>
</feature>
<feature type="DNA-binding region" description="H-T-H motif" evidence="4">
    <location>
        <begin position="32"/>
        <end position="51"/>
    </location>
</feature>
<reference evidence="6 7" key="1">
    <citation type="submission" date="2020-08" db="EMBL/GenBank/DDBJ databases">
        <title>Genomic Encyclopedia of Type Strains, Phase IV (KMG-IV): sequencing the most valuable type-strain genomes for metagenomic binning, comparative biology and taxonomic classification.</title>
        <authorList>
            <person name="Goeker M."/>
        </authorList>
    </citation>
    <scope>NUCLEOTIDE SEQUENCE [LARGE SCALE GENOMIC DNA]</scope>
    <source>
        <strain evidence="6 7">DSM 21793</strain>
    </source>
</reference>
<comment type="caution">
    <text evidence="6">The sequence shown here is derived from an EMBL/GenBank/DDBJ whole genome shotgun (WGS) entry which is preliminary data.</text>
</comment>
<keyword evidence="2 4" id="KW-0238">DNA-binding</keyword>
<keyword evidence="7" id="KW-1185">Reference proteome</keyword>
<dbReference type="AlphaFoldDB" id="A0A840A2S3"/>
<dbReference type="InterPro" id="IPR036271">
    <property type="entry name" value="Tet_transcr_reg_TetR-rel_C_sf"/>
</dbReference>
<keyword evidence="3" id="KW-0804">Transcription</keyword>
<dbReference type="Pfam" id="PF00440">
    <property type="entry name" value="TetR_N"/>
    <property type="match status" value="1"/>
</dbReference>
<proteinExistence type="predicted"/>
<evidence type="ECO:0000256" key="2">
    <source>
        <dbReference type="ARBA" id="ARBA00023125"/>
    </source>
</evidence>
<dbReference type="EMBL" id="JACIDK010000003">
    <property type="protein sequence ID" value="MBB3891983.1"/>
    <property type="molecule type" value="Genomic_DNA"/>
</dbReference>
<protein>
    <submittedName>
        <fullName evidence="6">TetR/AcrR family transcriptional repressor of nem operon</fullName>
    </submittedName>
</protein>
<dbReference type="PROSITE" id="PS50977">
    <property type="entry name" value="HTH_TETR_2"/>
    <property type="match status" value="1"/>
</dbReference>
<dbReference type="InterPro" id="IPR001647">
    <property type="entry name" value="HTH_TetR"/>
</dbReference>
<sequence>MGHSQAEKAESRERILMAAAERIRAGGLENLSIDTLMKQASLTRGGFYGHFRSRSALTVAALGKALDETFATQRAAQQRVGGGFRAMVTRYLSRSHRDGIGQGCPIASLAADVARSDDPQVRALMADRLQGVFERTAKTMGEPDGKTDAAVAAWSTMLGGLLLARVFGPGARGDEILAIARQAALACGPPRDADKS</sequence>
<evidence type="ECO:0000256" key="3">
    <source>
        <dbReference type="ARBA" id="ARBA00023163"/>
    </source>
</evidence>
<dbReference type="SUPFAM" id="SSF48498">
    <property type="entry name" value="Tetracyclin repressor-like, C-terminal domain"/>
    <property type="match status" value="1"/>
</dbReference>
<dbReference type="Gene3D" id="1.10.10.60">
    <property type="entry name" value="Homeodomain-like"/>
    <property type="match status" value="1"/>
</dbReference>
<organism evidence="6 7">
    <name type="scientific">Phenylobacterium haematophilum</name>
    <dbReference type="NCBI Taxonomy" id="98513"/>
    <lineage>
        <taxon>Bacteria</taxon>
        <taxon>Pseudomonadati</taxon>
        <taxon>Pseudomonadota</taxon>
        <taxon>Alphaproteobacteria</taxon>
        <taxon>Caulobacterales</taxon>
        <taxon>Caulobacteraceae</taxon>
        <taxon>Phenylobacterium</taxon>
    </lineage>
</organism>
<dbReference type="Gene3D" id="1.10.357.10">
    <property type="entry name" value="Tetracycline Repressor, domain 2"/>
    <property type="match status" value="1"/>
</dbReference>
<keyword evidence="1" id="KW-0805">Transcription regulation</keyword>
<accession>A0A840A2S3</accession>
<dbReference type="PANTHER" id="PTHR47506">
    <property type="entry name" value="TRANSCRIPTIONAL REGULATORY PROTEIN"/>
    <property type="match status" value="1"/>
</dbReference>
<evidence type="ECO:0000256" key="4">
    <source>
        <dbReference type="PROSITE-ProRule" id="PRU00335"/>
    </source>
</evidence>
<evidence type="ECO:0000256" key="1">
    <source>
        <dbReference type="ARBA" id="ARBA00023015"/>
    </source>
</evidence>
<evidence type="ECO:0000259" key="5">
    <source>
        <dbReference type="PROSITE" id="PS50977"/>
    </source>
</evidence>
<evidence type="ECO:0000313" key="7">
    <source>
        <dbReference type="Proteomes" id="UP000530564"/>
    </source>
</evidence>
<dbReference type="SUPFAM" id="SSF46689">
    <property type="entry name" value="Homeodomain-like"/>
    <property type="match status" value="1"/>
</dbReference>
<evidence type="ECO:0000313" key="6">
    <source>
        <dbReference type="EMBL" id="MBB3891983.1"/>
    </source>
</evidence>
<dbReference type="RefSeq" id="WP_183773564.1">
    <property type="nucleotide sequence ID" value="NZ_JACIDK010000003.1"/>
</dbReference>
<dbReference type="InterPro" id="IPR009057">
    <property type="entry name" value="Homeodomain-like_sf"/>
</dbReference>
<dbReference type="PANTHER" id="PTHR47506:SF7">
    <property type="entry name" value="TRANSCRIPTIONAL REGULATORY PROTEIN"/>
    <property type="match status" value="1"/>
</dbReference>
<gene>
    <name evidence="6" type="ORF">GGQ61_002711</name>
</gene>
<dbReference type="Proteomes" id="UP000530564">
    <property type="component" value="Unassembled WGS sequence"/>
</dbReference>